<keyword evidence="1" id="KW-1133">Transmembrane helix</keyword>
<keyword evidence="1" id="KW-0472">Membrane</keyword>
<dbReference type="Proteomes" id="UP001301958">
    <property type="component" value="Unassembled WGS sequence"/>
</dbReference>
<feature type="transmembrane region" description="Helical" evidence="1">
    <location>
        <begin position="76"/>
        <end position="99"/>
    </location>
</feature>
<sequence length="490" mass="55397">MSFSPSFNSLYADGQRTIPSNVILDQNLWVIGNNISSFRTQQIQCGYPISGGYGPTARYIYYFLSILSVVAHKQSWVVSAALASVMVYSSTAAIHAFVITRIRTLLQPRAIVAWKYEVVLVQGHSADGYWEPAYQDGPVWYPILPMAWDADVDAVLAIVATAFLLLLPMQIWSKTLRYAPTEKRRIVLVWALLVFAGLICALVNFAYVWLWAFPQLRFCPVDKEDVLPLTGPGLDDNVEPWDGSDEYRWNRTLTDYFVYGNRSGPVATECFYPCFGTSWPLRQKSDILVLEGDTGVVSDSSSSIGIWFLFTGYLVVGIFTISSLTVAFLVSFSFIPSSWRPLDIPASTRGILSLWSNCPGNNARDTEMRMWDKLWRTAVRLWILGNVFVARYLAPIVTVGFIVSMEWIMWTADPGVESFRHVGQWSVLVGALLVLLVATIPTAVSRLFETRLVGFCVKFILGKVPWLRRYLTRRKFRTPVPQVTQRRRSV</sequence>
<feature type="transmembrane region" description="Helical" evidence="1">
    <location>
        <begin position="185"/>
        <end position="210"/>
    </location>
</feature>
<evidence type="ECO:0000313" key="3">
    <source>
        <dbReference type="Proteomes" id="UP001301958"/>
    </source>
</evidence>
<comment type="caution">
    <text evidence="2">The sequence shown here is derived from an EMBL/GenBank/DDBJ whole genome shotgun (WGS) entry which is preliminary data.</text>
</comment>
<gene>
    <name evidence="2" type="ORF">QBC38DRAFT_493584</name>
</gene>
<dbReference type="AlphaFoldDB" id="A0AAN7BE90"/>
<name>A0AAN7BE90_9PEZI</name>
<feature type="transmembrane region" description="Helical" evidence="1">
    <location>
        <begin position="154"/>
        <end position="173"/>
    </location>
</feature>
<evidence type="ECO:0000256" key="1">
    <source>
        <dbReference type="SAM" id="Phobius"/>
    </source>
</evidence>
<proteinExistence type="predicted"/>
<protein>
    <submittedName>
        <fullName evidence="2">Uncharacterized protein</fullName>
    </submittedName>
</protein>
<accession>A0AAN7BE90</accession>
<dbReference type="EMBL" id="MU865653">
    <property type="protein sequence ID" value="KAK4220733.1"/>
    <property type="molecule type" value="Genomic_DNA"/>
</dbReference>
<reference evidence="2" key="2">
    <citation type="submission" date="2023-05" db="EMBL/GenBank/DDBJ databases">
        <authorList>
            <consortium name="Lawrence Berkeley National Laboratory"/>
            <person name="Steindorff A."/>
            <person name="Hensen N."/>
            <person name="Bonometti L."/>
            <person name="Westerberg I."/>
            <person name="Brannstrom I.O."/>
            <person name="Guillou S."/>
            <person name="Cros-Aarteil S."/>
            <person name="Calhoun S."/>
            <person name="Haridas S."/>
            <person name="Kuo A."/>
            <person name="Mondo S."/>
            <person name="Pangilinan J."/>
            <person name="Riley R."/>
            <person name="Labutti K."/>
            <person name="Andreopoulos B."/>
            <person name="Lipzen A."/>
            <person name="Chen C."/>
            <person name="Yanf M."/>
            <person name="Daum C."/>
            <person name="Ng V."/>
            <person name="Clum A."/>
            <person name="Ohm R."/>
            <person name="Martin F."/>
            <person name="Silar P."/>
            <person name="Natvig D."/>
            <person name="Lalanne C."/>
            <person name="Gautier V."/>
            <person name="Ament-Velasquez S.L."/>
            <person name="Kruys A."/>
            <person name="Hutchinson M.I."/>
            <person name="Powell A.J."/>
            <person name="Barry K."/>
            <person name="Miller A.N."/>
            <person name="Grigoriev I.V."/>
            <person name="Debuchy R."/>
            <person name="Gladieux P."/>
            <person name="Thoren M.H."/>
            <person name="Johannesson H."/>
        </authorList>
    </citation>
    <scope>NUCLEOTIDE SEQUENCE</scope>
    <source>
        <strain evidence="2">CBS 990.96</strain>
    </source>
</reference>
<evidence type="ECO:0000313" key="2">
    <source>
        <dbReference type="EMBL" id="KAK4220733.1"/>
    </source>
</evidence>
<feature type="transmembrane region" description="Helical" evidence="1">
    <location>
        <begin position="304"/>
        <end position="330"/>
    </location>
</feature>
<keyword evidence="1" id="KW-0812">Transmembrane</keyword>
<feature type="transmembrane region" description="Helical" evidence="1">
    <location>
        <begin position="378"/>
        <end position="403"/>
    </location>
</feature>
<reference evidence="2" key="1">
    <citation type="journal article" date="2023" name="Mol. Phylogenet. Evol.">
        <title>Genome-scale phylogeny and comparative genomics of the fungal order Sordariales.</title>
        <authorList>
            <person name="Hensen N."/>
            <person name="Bonometti L."/>
            <person name="Westerberg I."/>
            <person name="Brannstrom I.O."/>
            <person name="Guillou S."/>
            <person name="Cros-Aarteil S."/>
            <person name="Calhoun S."/>
            <person name="Haridas S."/>
            <person name="Kuo A."/>
            <person name="Mondo S."/>
            <person name="Pangilinan J."/>
            <person name="Riley R."/>
            <person name="LaButti K."/>
            <person name="Andreopoulos B."/>
            <person name="Lipzen A."/>
            <person name="Chen C."/>
            <person name="Yan M."/>
            <person name="Daum C."/>
            <person name="Ng V."/>
            <person name="Clum A."/>
            <person name="Steindorff A."/>
            <person name="Ohm R.A."/>
            <person name="Martin F."/>
            <person name="Silar P."/>
            <person name="Natvig D.O."/>
            <person name="Lalanne C."/>
            <person name="Gautier V."/>
            <person name="Ament-Velasquez S.L."/>
            <person name="Kruys A."/>
            <person name="Hutchinson M.I."/>
            <person name="Powell A.J."/>
            <person name="Barry K."/>
            <person name="Miller A.N."/>
            <person name="Grigoriev I.V."/>
            <person name="Debuchy R."/>
            <person name="Gladieux P."/>
            <person name="Hiltunen Thoren M."/>
            <person name="Johannesson H."/>
        </authorList>
    </citation>
    <scope>NUCLEOTIDE SEQUENCE</scope>
    <source>
        <strain evidence="2">CBS 990.96</strain>
    </source>
</reference>
<organism evidence="2 3">
    <name type="scientific">Podospora fimiseda</name>
    <dbReference type="NCBI Taxonomy" id="252190"/>
    <lineage>
        <taxon>Eukaryota</taxon>
        <taxon>Fungi</taxon>
        <taxon>Dikarya</taxon>
        <taxon>Ascomycota</taxon>
        <taxon>Pezizomycotina</taxon>
        <taxon>Sordariomycetes</taxon>
        <taxon>Sordariomycetidae</taxon>
        <taxon>Sordariales</taxon>
        <taxon>Podosporaceae</taxon>
        <taxon>Podospora</taxon>
    </lineage>
</organism>
<feature type="transmembrane region" description="Helical" evidence="1">
    <location>
        <begin position="423"/>
        <end position="444"/>
    </location>
</feature>
<keyword evidence="3" id="KW-1185">Reference proteome</keyword>